<evidence type="ECO:0000313" key="4">
    <source>
        <dbReference type="Proteomes" id="UP000279860"/>
    </source>
</evidence>
<name>A0A3P1YR62_TANFO</name>
<dbReference type="GO" id="GO:0003677">
    <property type="term" value="F:DNA binding"/>
    <property type="evidence" value="ECO:0007669"/>
    <property type="project" value="InterPro"/>
</dbReference>
<protein>
    <submittedName>
        <fullName evidence="3">XRE family transcriptional regulator</fullName>
    </submittedName>
</protein>
<dbReference type="EMBL" id="RQYN01000039">
    <property type="protein sequence ID" value="RRD73165.1"/>
    <property type="molecule type" value="Genomic_DNA"/>
</dbReference>
<sequence>MNEKDRIMLIMNQKQLLPSQFAEIIGIQRAAMSHITSGRNNPSLDVLKKILEQFPHISPDWLLFGTGPMNRPGSAPASVNEKQEIPDLFTHVSDVQKTEEKKSPINPTETKSPEPVVEVKPSLREVYIPPQAPTKEIQRIMVFYSDNTYESFGPEKK</sequence>
<accession>A0A3P1YR62</accession>
<dbReference type="CDD" id="cd00093">
    <property type="entry name" value="HTH_XRE"/>
    <property type="match status" value="1"/>
</dbReference>
<comment type="caution">
    <text evidence="3">The sequence shown here is derived from an EMBL/GenBank/DDBJ whole genome shotgun (WGS) entry which is preliminary data.</text>
</comment>
<feature type="compositionally biased region" description="Basic and acidic residues" evidence="1">
    <location>
        <begin position="94"/>
        <end position="103"/>
    </location>
</feature>
<organism evidence="3 4">
    <name type="scientific">Tannerella forsythia</name>
    <name type="common">Bacteroides forsythus</name>
    <dbReference type="NCBI Taxonomy" id="28112"/>
    <lineage>
        <taxon>Bacteria</taxon>
        <taxon>Pseudomonadati</taxon>
        <taxon>Bacteroidota</taxon>
        <taxon>Bacteroidia</taxon>
        <taxon>Bacteroidales</taxon>
        <taxon>Tannerellaceae</taxon>
        <taxon>Tannerella</taxon>
    </lineage>
</organism>
<dbReference type="InterPro" id="IPR010982">
    <property type="entry name" value="Lambda_DNA-bd_dom_sf"/>
</dbReference>
<feature type="region of interest" description="Disordered" evidence="1">
    <location>
        <begin position="91"/>
        <end position="118"/>
    </location>
</feature>
<dbReference type="Proteomes" id="UP000279860">
    <property type="component" value="Unassembled WGS sequence"/>
</dbReference>
<feature type="domain" description="HTH cro/C1-type" evidence="2">
    <location>
        <begin position="19"/>
        <end position="62"/>
    </location>
</feature>
<dbReference type="AlphaFoldDB" id="A0A3P1YR62"/>
<dbReference type="PROSITE" id="PS50943">
    <property type="entry name" value="HTH_CROC1"/>
    <property type="match status" value="1"/>
</dbReference>
<reference evidence="3 4" key="1">
    <citation type="submission" date="2018-11" db="EMBL/GenBank/DDBJ databases">
        <title>Genomes From Bacteria Associated with the Canine Oral Cavity: a Test Case for Automated Genome-Based Taxonomic Assignment.</title>
        <authorList>
            <person name="Coil D.A."/>
            <person name="Jospin G."/>
            <person name="Darling A.E."/>
            <person name="Wallis C."/>
            <person name="Davis I.J."/>
            <person name="Harris S."/>
            <person name="Eisen J.A."/>
            <person name="Holcombe L.J."/>
            <person name="O'Flynn C."/>
        </authorList>
    </citation>
    <scope>NUCLEOTIDE SEQUENCE [LARGE SCALE GENOMIC DNA]</scope>
    <source>
        <strain evidence="3 4">OH1426_COT-023</strain>
    </source>
</reference>
<dbReference type="SUPFAM" id="SSF47413">
    <property type="entry name" value="lambda repressor-like DNA-binding domains"/>
    <property type="match status" value="1"/>
</dbReference>
<gene>
    <name evidence="3" type="ORF">EII41_09835</name>
</gene>
<evidence type="ECO:0000313" key="3">
    <source>
        <dbReference type="EMBL" id="RRD73165.1"/>
    </source>
</evidence>
<dbReference type="InterPro" id="IPR001387">
    <property type="entry name" value="Cro/C1-type_HTH"/>
</dbReference>
<dbReference type="Pfam" id="PF01381">
    <property type="entry name" value="HTH_3"/>
    <property type="match status" value="1"/>
</dbReference>
<dbReference type="RefSeq" id="WP_124790451.1">
    <property type="nucleotide sequence ID" value="NZ_RQYN01000039.1"/>
</dbReference>
<proteinExistence type="predicted"/>
<dbReference type="SMART" id="SM00530">
    <property type="entry name" value="HTH_XRE"/>
    <property type="match status" value="1"/>
</dbReference>
<dbReference type="Gene3D" id="1.10.260.40">
    <property type="entry name" value="lambda repressor-like DNA-binding domains"/>
    <property type="match status" value="1"/>
</dbReference>
<evidence type="ECO:0000259" key="2">
    <source>
        <dbReference type="PROSITE" id="PS50943"/>
    </source>
</evidence>
<evidence type="ECO:0000256" key="1">
    <source>
        <dbReference type="SAM" id="MobiDB-lite"/>
    </source>
</evidence>